<comment type="caution">
    <text evidence="1">The sequence shown here is derived from an EMBL/GenBank/DDBJ whole genome shotgun (WGS) entry which is preliminary data.</text>
</comment>
<dbReference type="PANTHER" id="PTHR11439">
    <property type="entry name" value="GAG-POL-RELATED RETROTRANSPOSON"/>
    <property type="match status" value="1"/>
</dbReference>
<dbReference type="PANTHER" id="PTHR11439:SF517">
    <property type="entry name" value="CYSTEINE-RICH RLK (RECEPTOR-LIKE PROTEIN KINASE) 8"/>
    <property type="match status" value="1"/>
</dbReference>
<name>A0A2K3KT80_TRIPR</name>
<dbReference type="EMBL" id="ASHM01108835">
    <property type="protein sequence ID" value="PNX69478.1"/>
    <property type="molecule type" value="Genomic_DNA"/>
</dbReference>
<dbReference type="CDD" id="cd09272">
    <property type="entry name" value="RNase_HI_RT_Ty1"/>
    <property type="match status" value="1"/>
</dbReference>
<reference evidence="1 2" key="1">
    <citation type="journal article" date="2014" name="Am. J. Bot.">
        <title>Genome assembly and annotation for red clover (Trifolium pratense; Fabaceae).</title>
        <authorList>
            <person name="Istvanek J."/>
            <person name="Jaros M."/>
            <person name="Krenek A."/>
            <person name="Repkova J."/>
        </authorList>
    </citation>
    <scope>NUCLEOTIDE SEQUENCE [LARGE SCALE GENOMIC DNA]</scope>
    <source>
        <strain evidence="2">cv. Tatra</strain>
        <tissue evidence="1">Young leaves</tissue>
    </source>
</reference>
<accession>A0A2K3KT80</accession>
<organism evidence="1 2">
    <name type="scientific">Trifolium pratense</name>
    <name type="common">Red clover</name>
    <dbReference type="NCBI Taxonomy" id="57577"/>
    <lineage>
        <taxon>Eukaryota</taxon>
        <taxon>Viridiplantae</taxon>
        <taxon>Streptophyta</taxon>
        <taxon>Embryophyta</taxon>
        <taxon>Tracheophyta</taxon>
        <taxon>Spermatophyta</taxon>
        <taxon>Magnoliopsida</taxon>
        <taxon>eudicotyledons</taxon>
        <taxon>Gunneridae</taxon>
        <taxon>Pentapetalae</taxon>
        <taxon>rosids</taxon>
        <taxon>fabids</taxon>
        <taxon>Fabales</taxon>
        <taxon>Fabaceae</taxon>
        <taxon>Papilionoideae</taxon>
        <taxon>50 kb inversion clade</taxon>
        <taxon>NPAAA clade</taxon>
        <taxon>Hologalegina</taxon>
        <taxon>IRL clade</taxon>
        <taxon>Trifolieae</taxon>
        <taxon>Trifolium</taxon>
    </lineage>
</organism>
<dbReference type="ExpressionAtlas" id="A0A2K3KT80">
    <property type="expression patterns" value="baseline"/>
</dbReference>
<reference evidence="1 2" key="2">
    <citation type="journal article" date="2017" name="Front. Plant Sci.">
        <title>Gene Classification and Mining of Molecular Markers Useful in Red Clover (Trifolium pratense) Breeding.</title>
        <authorList>
            <person name="Istvanek J."/>
            <person name="Dluhosova J."/>
            <person name="Dluhos P."/>
            <person name="Patkova L."/>
            <person name="Nedelnik J."/>
            <person name="Repkova J."/>
        </authorList>
    </citation>
    <scope>NUCLEOTIDE SEQUENCE [LARGE SCALE GENOMIC DNA]</scope>
    <source>
        <strain evidence="2">cv. Tatra</strain>
        <tissue evidence="1">Young leaves</tissue>
    </source>
</reference>
<dbReference type="STRING" id="57577.A0A2K3KT80"/>
<dbReference type="AlphaFoldDB" id="A0A2K3KT80"/>
<evidence type="ECO:0000313" key="2">
    <source>
        <dbReference type="Proteomes" id="UP000236291"/>
    </source>
</evidence>
<gene>
    <name evidence="1" type="ORF">L195_g056737</name>
</gene>
<dbReference type="Proteomes" id="UP000236291">
    <property type="component" value="Unassembled WGS sequence"/>
</dbReference>
<proteinExistence type="predicted"/>
<protein>
    <recommendedName>
        <fullName evidence="3">Copia protein</fullName>
    </recommendedName>
</protein>
<evidence type="ECO:0008006" key="3">
    <source>
        <dbReference type="Google" id="ProtNLM"/>
    </source>
</evidence>
<evidence type="ECO:0000313" key="1">
    <source>
        <dbReference type="EMBL" id="PNX69478.1"/>
    </source>
</evidence>
<sequence length="131" mass="14807">MLGSGAISWSSKKQAIVTLSTTEAEYVTTASCACQCIWLRNILEHLTHNQIGCTRIYCDNSSTIKLSKSPIMHGRCKHINIRFHFLRNLVKEETMELIHCKSEDQLVDLLTKPLKLESFLKLKTGLGMIEA</sequence>